<accession>A0A6A4SYQ4</accession>
<sequence length="66" mass="7042">MEFGDESQIPSPYFTQGAELPMTSSLFSTAKQISLKRGPGSVTTESAHQAQVHVVAWCDISQAGAE</sequence>
<reference evidence="1 2" key="1">
    <citation type="submission" date="2019-06" db="EMBL/GenBank/DDBJ databases">
        <title>Draft genomes of female and male turbot (Scophthalmus maximus).</title>
        <authorList>
            <person name="Xu H."/>
            <person name="Xu X.-W."/>
            <person name="Shao C."/>
            <person name="Chen S."/>
        </authorList>
    </citation>
    <scope>NUCLEOTIDE SEQUENCE [LARGE SCALE GENOMIC DNA]</scope>
    <source>
        <strain evidence="1">Ysfricsl-2016a</strain>
        <tissue evidence="1">Blood</tissue>
    </source>
</reference>
<evidence type="ECO:0000313" key="1">
    <source>
        <dbReference type="EMBL" id="KAF0037905.1"/>
    </source>
</evidence>
<dbReference type="AlphaFoldDB" id="A0A6A4SYQ4"/>
<dbReference type="EMBL" id="VEVO01000009">
    <property type="protein sequence ID" value="KAF0037905.1"/>
    <property type="molecule type" value="Genomic_DNA"/>
</dbReference>
<proteinExistence type="predicted"/>
<gene>
    <name evidence="1" type="ORF">F2P81_010779</name>
</gene>
<dbReference type="Proteomes" id="UP000438429">
    <property type="component" value="Unassembled WGS sequence"/>
</dbReference>
<organism evidence="1 2">
    <name type="scientific">Scophthalmus maximus</name>
    <name type="common">Turbot</name>
    <name type="synonym">Psetta maxima</name>
    <dbReference type="NCBI Taxonomy" id="52904"/>
    <lineage>
        <taxon>Eukaryota</taxon>
        <taxon>Metazoa</taxon>
        <taxon>Chordata</taxon>
        <taxon>Craniata</taxon>
        <taxon>Vertebrata</taxon>
        <taxon>Euteleostomi</taxon>
        <taxon>Actinopterygii</taxon>
        <taxon>Neopterygii</taxon>
        <taxon>Teleostei</taxon>
        <taxon>Neoteleostei</taxon>
        <taxon>Acanthomorphata</taxon>
        <taxon>Carangaria</taxon>
        <taxon>Pleuronectiformes</taxon>
        <taxon>Pleuronectoidei</taxon>
        <taxon>Scophthalmidae</taxon>
        <taxon>Scophthalmus</taxon>
    </lineage>
</organism>
<comment type="caution">
    <text evidence="1">The sequence shown here is derived from an EMBL/GenBank/DDBJ whole genome shotgun (WGS) entry which is preliminary data.</text>
</comment>
<name>A0A6A4SYQ4_SCOMX</name>
<protein>
    <submittedName>
        <fullName evidence="1">Uncharacterized protein</fullName>
    </submittedName>
</protein>
<evidence type="ECO:0000313" key="2">
    <source>
        <dbReference type="Proteomes" id="UP000438429"/>
    </source>
</evidence>